<dbReference type="InterPro" id="IPR041469">
    <property type="entry name" value="Subtilisin-like_FN3"/>
</dbReference>
<evidence type="ECO:0000313" key="5">
    <source>
        <dbReference type="EMBL" id="PRQ55321.1"/>
    </source>
</evidence>
<dbReference type="OMA" id="SAYLIWD"/>
<comment type="similarity">
    <text evidence="2">Belongs to the peptidase S8 family.</text>
</comment>
<keyword evidence="3" id="KW-0732">Signal</keyword>
<dbReference type="AlphaFoldDB" id="A0A2P6S9H7"/>
<keyword evidence="6" id="KW-1185">Reference proteome</keyword>
<dbReference type="GO" id="GO:0005576">
    <property type="term" value="C:extracellular region"/>
    <property type="evidence" value="ECO:0007669"/>
    <property type="project" value="UniProtKB-SubCell"/>
</dbReference>
<evidence type="ECO:0000256" key="3">
    <source>
        <dbReference type="ARBA" id="ARBA00022729"/>
    </source>
</evidence>
<dbReference type="InterPro" id="IPR045051">
    <property type="entry name" value="SBT"/>
</dbReference>
<organism evidence="5 6">
    <name type="scientific">Rosa chinensis</name>
    <name type="common">China rose</name>
    <dbReference type="NCBI Taxonomy" id="74649"/>
    <lineage>
        <taxon>Eukaryota</taxon>
        <taxon>Viridiplantae</taxon>
        <taxon>Streptophyta</taxon>
        <taxon>Embryophyta</taxon>
        <taxon>Tracheophyta</taxon>
        <taxon>Spermatophyta</taxon>
        <taxon>Magnoliopsida</taxon>
        <taxon>eudicotyledons</taxon>
        <taxon>Gunneridae</taxon>
        <taxon>Pentapetalae</taxon>
        <taxon>rosids</taxon>
        <taxon>fabids</taxon>
        <taxon>Rosales</taxon>
        <taxon>Rosaceae</taxon>
        <taxon>Rosoideae</taxon>
        <taxon>Rosoideae incertae sedis</taxon>
        <taxon>Rosa</taxon>
    </lineage>
</organism>
<evidence type="ECO:0000256" key="1">
    <source>
        <dbReference type="ARBA" id="ARBA00004613"/>
    </source>
</evidence>
<dbReference type="EMBL" id="PDCK01000039">
    <property type="protein sequence ID" value="PRQ55321.1"/>
    <property type="molecule type" value="Genomic_DNA"/>
</dbReference>
<sequence length="174" mass="19048">MNITENFPGEFAFGSGHINPLKAINPVLEYEASKKDYTKLLCMLFDETKVRLISGDNSTCSVGSDTGSPKDHNYPSMVAIVAPMTPFTVRSHRRAKNVDHANSTYPAKIWSNSQVDIKVMPEVHAFKSLNEKKTFEVTIIGRGIPDGSHVSASLLWSDGTHSVRSPILVQSTAA</sequence>
<comment type="caution">
    <text evidence="5">The sequence shown here is derived from an EMBL/GenBank/DDBJ whole genome shotgun (WGS) entry which is preliminary data.</text>
</comment>
<dbReference type="GO" id="GO:0016787">
    <property type="term" value="F:hydrolase activity"/>
    <property type="evidence" value="ECO:0007669"/>
    <property type="project" value="UniProtKB-KW"/>
</dbReference>
<dbReference type="Gramene" id="PRQ55321">
    <property type="protein sequence ID" value="PRQ55321"/>
    <property type="gene ID" value="RchiOBHm_Chr1g0323301"/>
</dbReference>
<evidence type="ECO:0000313" key="6">
    <source>
        <dbReference type="Proteomes" id="UP000238479"/>
    </source>
</evidence>
<dbReference type="Pfam" id="PF17766">
    <property type="entry name" value="fn3_6"/>
    <property type="match status" value="1"/>
</dbReference>
<feature type="domain" description="Subtilisin-like protease fibronectin type-III" evidence="4">
    <location>
        <begin position="71"/>
        <end position="169"/>
    </location>
</feature>
<gene>
    <name evidence="5" type="ORF">RchiOBHm_Chr1g0323301</name>
</gene>
<comment type="subcellular location">
    <subcellularLocation>
        <location evidence="1">Secreted</location>
    </subcellularLocation>
</comment>
<accession>A0A2P6S9H7</accession>
<proteinExistence type="inferred from homology"/>
<dbReference type="Gene3D" id="2.60.40.2310">
    <property type="match status" value="1"/>
</dbReference>
<protein>
    <submittedName>
        <fullName evidence="5">Putative cucumisin</fullName>
        <ecNumber evidence="5">3.4.21.25</ecNumber>
    </submittedName>
</protein>
<keyword evidence="5" id="KW-0378">Hydrolase</keyword>
<dbReference type="EC" id="3.4.21.25" evidence="5"/>
<evidence type="ECO:0000256" key="2">
    <source>
        <dbReference type="ARBA" id="ARBA00011073"/>
    </source>
</evidence>
<reference evidence="5 6" key="1">
    <citation type="journal article" date="2018" name="Nat. Genet.">
        <title>The Rosa genome provides new insights in the design of modern roses.</title>
        <authorList>
            <person name="Bendahmane M."/>
        </authorList>
    </citation>
    <scope>NUCLEOTIDE SEQUENCE [LARGE SCALE GENOMIC DNA]</scope>
    <source>
        <strain evidence="6">cv. Old Blush</strain>
    </source>
</reference>
<evidence type="ECO:0000259" key="4">
    <source>
        <dbReference type="Pfam" id="PF17766"/>
    </source>
</evidence>
<dbReference type="PANTHER" id="PTHR10795">
    <property type="entry name" value="PROPROTEIN CONVERTASE SUBTILISIN/KEXIN"/>
    <property type="match status" value="1"/>
</dbReference>
<dbReference type="STRING" id="74649.A0A2P6S9H7"/>
<dbReference type="Proteomes" id="UP000238479">
    <property type="component" value="Chromosome 1"/>
</dbReference>
<name>A0A2P6S9H7_ROSCH</name>